<name>A0A537LGY0_9BACT</name>
<feature type="domain" description="ChrB C-terminal" evidence="1">
    <location>
        <begin position="152"/>
        <end position="275"/>
    </location>
</feature>
<dbReference type="AlphaFoldDB" id="A0A537LGY0"/>
<dbReference type="Pfam" id="PF09828">
    <property type="entry name" value="ChrB_C"/>
    <property type="match status" value="1"/>
</dbReference>
<dbReference type="Pfam" id="PF20229">
    <property type="entry name" value="ChrB_N"/>
    <property type="match status" value="1"/>
</dbReference>
<comment type="caution">
    <text evidence="3">The sequence shown here is derived from an EMBL/GenBank/DDBJ whole genome shotgun (WGS) entry which is preliminary data.</text>
</comment>
<accession>A0A537LGY0</accession>
<evidence type="ECO:0000259" key="1">
    <source>
        <dbReference type="Pfam" id="PF09828"/>
    </source>
</evidence>
<protein>
    <submittedName>
        <fullName evidence="3">Chromate resistance protein</fullName>
    </submittedName>
</protein>
<proteinExistence type="predicted"/>
<dbReference type="InterPro" id="IPR018634">
    <property type="entry name" value="ChrB_C"/>
</dbReference>
<dbReference type="Proteomes" id="UP000320393">
    <property type="component" value="Unassembled WGS sequence"/>
</dbReference>
<evidence type="ECO:0000313" key="3">
    <source>
        <dbReference type="EMBL" id="TMJ07274.1"/>
    </source>
</evidence>
<reference evidence="3 4" key="1">
    <citation type="journal article" date="2019" name="Nat. Microbiol.">
        <title>Mediterranean grassland soil C-N compound turnover is dependent on rainfall and depth, and is mediated by genomically divergent microorganisms.</title>
        <authorList>
            <person name="Diamond S."/>
            <person name="Andeer P.F."/>
            <person name="Li Z."/>
            <person name="Crits-Christoph A."/>
            <person name="Burstein D."/>
            <person name="Anantharaman K."/>
            <person name="Lane K.R."/>
            <person name="Thomas B.C."/>
            <person name="Pan C."/>
            <person name="Northen T.R."/>
            <person name="Banfield J.F."/>
        </authorList>
    </citation>
    <scope>NUCLEOTIDE SEQUENCE [LARGE SCALE GENOMIC DNA]</scope>
    <source>
        <strain evidence="3">NP_5</strain>
    </source>
</reference>
<feature type="non-terminal residue" evidence="3">
    <location>
        <position position="1"/>
    </location>
</feature>
<evidence type="ECO:0000259" key="2">
    <source>
        <dbReference type="Pfam" id="PF20229"/>
    </source>
</evidence>
<dbReference type="EMBL" id="VBAM01000495">
    <property type="protein sequence ID" value="TMJ07274.1"/>
    <property type="molecule type" value="Genomic_DNA"/>
</dbReference>
<dbReference type="InterPro" id="IPR046858">
    <property type="entry name" value="ChrB_N"/>
</dbReference>
<sequence>AISPKGGVHVLPARDECVEGLQWLAQEVEQAKGEALLLRVERFEGLPDARLVELFQAARREAYGAVDARAAELESALAGARRRAPRDHPQARDHLARLKREHGEIARIDFFNCPEGAQVAARLARVEQMLSSGPPRAEVPPAAVDAYRTKRWVTRPNPHVDRLACAWLIRRFINPRAQIRYSDAPQPDEVAFDMSRSPFGHQGNLCTFETMTKAFGLDDPGLRAIAEIVHEIDLRDGRYARPEVAGIDAVLRGWLTRSDAEREAHGIALFDGLHVALSQVPRAHPRRKRR</sequence>
<gene>
    <name evidence="3" type="ORF">E6H02_11645</name>
</gene>
<evidence type="ECO:0000313" key="4">
    <source>
        <dbReference type="Proteomes" id="UP000320393"/>
    </source>
</evidence>
<feature type="domain" description="ChrB N-terminal" evidence="2">
    <location>
        <begin position="1"/>
        <end position="130"/>
    </location>
</feature>
<organism evidence="3 4">
    <name type="scientific">Candidatus Segetimicrobium genomatis</name>
    <dbReference type="NCBI Taxonomy" id="2569760"/>
    <lineage>
        <taxon>Bacteria</taxon>
        <taxon>Bacillati</taxon>
        <taxon>Candidatus Sysuimicrobiota</taxon>
        <taxon>Candidatus Sysuimicrobiia</taxon>
        <taxon>Candidatus Sysuimicrobiales</taxon>
        <taxon>Candidatus Segetimicrobiaceae</taxon>
        <taxon>Candidatus Segetimicrobium</taxon>
    </lineage>
</organism>